<organism evidence="11 12">
    <name type="scientific">Kushneria sinocarnis</name>
    <dbReference type="NCBI Taxonomy" id="595502"/>
    <lineage>
        <taxon>Bacteria</taxon>
        <taxon>Pseudomonadati</taxon>
        <taxon>Pseudomonadota</taxon>
        <taxon>Gammaproteobacteria</taxon>
        <taxon>Oceanospirillales</taxon>
        <taxon>Halomonadaceae</taxon>
        <taxon>Kushneria</taxon>
    </lineage>
</organism>
<evidence type="ECO:0000256" key="3">
    <source>
        <dbReference type="ARBA" id="ARBA00022475"/>
    </source>
</evidence>
<gene>
    <name evidence="11" type="ORF">C7446_0551</name>
</gene>
<dbReference type="Pfam" id="PF04239">
    <property type="entry name" value="DUF421"/>
    <property type="match status" value="1"/>
</dbReference>
<feature type="domain" description="YetF-like N-terminal transmembrane" evidence="10">
    <location>
        <begin position="12"/>
        <end position="77"/>
    </location>
</feature>
<dbReference type="Pfam" id="PF20730">
    <property type="entry name" value="YetF_N"/>
    <property type="match status" value="1"/>
</dbReference>
<keyword evidence="6 8" id="KW-0472">Membrane</keyword>
<keyword evidence="4 8" id="KW-0812">Transmembrane</keyword>
<feature type="domain" description="YetF C-terminal" evidence="9">
    <location>
        <begin position="83"/>
        <end position="151"/>
    </location>
</feature>
<evidence type="ECO:0000259" key="10">
    <source>
        <dbReference type="Pfam" id="PF20730"/>
    </source>
</evidence>
<comment type="caution">
    <text evidence="11">The sequence shown here is derived from an EMBL/GenBank/DDBJ whole genome shotgun (WGS) entry which is preliminary data.</text>
</comment>
<dbReference type="AlphaFoldDB" id="A0A420WZ62"/>
<evidence type="ECO:0000256" key="8">
    <source>
        <dbReference type="SAM" id="Phobius"/>
    </source>
</evidence>
<protein>
    <submittedName>
        <fullName evidence="11">Uncharacterized membrane protein YcaP (DUF421 family)</fullName>
    </submittedName>
</protein>
<dbReference type="PANTHER" id="PTHR34582:SF6">
    <property type="entry name" value="UPF0702 TRANSMEMBRANE PROTEIN YCAP"/>
    <property type="match status" value="1"/>
</dbReference>
<dbReference type="GO" id="GO:0005886">
    <property type="term" value="C:plasma membrane"/>
    <property type="evidence" value="ECO:0007669"/>
    <property type="project" value="UniProtKB-SubCell"/>
</dbReference>
<feature type="compositionally biased region" description="Basic and acidic residues" evidence="7">
    <location>
        <begin position="167"/>
        <end position="177"/>
    </location>
</feature>
<dbReference type="Proteomes" id="UP000281975">
    <property type="component" value="Unassembled WGS sequence"/>
</dbReference>
<dbReference type="InterPro" id="IPR048454">
    <property type="entry name" value="YetF_N"/>
</dbReference>
<comment type="similarity">
    <text evidence="2">Belongs to the UPF0702 family.</text>
</comment>
<feature type="transmembrane region" description="Helical" evidence="8">
    <location>
        <begin position="6"/>
        <end position="24"/>
    </location>
</feature>
<evidence type="ECO:0000256" key="2">
    <source>
        <dbReference type="ARBA" id="ARBA00006448"/>
    </source>
</evidence>
<accession>A0A420WZ62</accession>
<feature type="transmembrane region" description="Helical" evidence="8">
    <location>
        <begin position="36"/>
        <end position="53"/>
    </location>
</feature>
<keyword evidence="5 8" id="KW-1133">Transmembrane helix</keyword>
<dbReference type="InterPro" id="IPR023090">
    <property type="entry name" value="UPF0702_alpha/beta_dom_sf"/>
</dbReference>
<evidence type="ECO:0000259" key="9">
    <source>
        <dbReference type="Pfam" id="PF04239"/>
    </source>
</evidence>
<keyword evidence="12" id="KW-1185">Reference proteome</keyword>
<evidence type="ECO:0000313" key="11">
    <source>
        <dbReference type="EMBL" id="RKR06570.1"/>
    </source>
</evidence>
<dbReference type="RefSeq" id="WP_121171090.1">
    <property type="nucleotide sequence ID" value="NZ_RBIN01000002.1"/>
</dbReference>
<dbReference type="EMBL" id="RBIN01000002">
    <property type="protein sequence ID" value="RKR06570.1"/>
    <property type="molecule type" value="Genomic_DNA"/>
</dbReference>
<dbReference type="OrthoDB" id="9793799at2"/>
<dbReference type="Gene3D" id="3.30.240.20">
    <property type="entry name" value="bsu07140 like domains"/>
    <property type="match status" value="1"/>
</dbReference>
<reference evidence="11 12" key="1">
    <citation type="submission" date="2018-10" db="EMBL/GenBank/DDBJ databases">
        <title>Genomic Encyclopedia of Type Strains, Phase IV (KMG-IV): sequencing the most valuable type-strain genomes for metagenomic binning, comparative biology and taxonomic classification.</title>
        <authorList>
            <person name="Goeker M."/>
        </authorList>
    </citation>
    <scope>NUCLEOTIDE SEQUENCE [LARGE SCALE GENOMIC DNA]</scope>
    <source>
        <strain evidence="11 12">DSM 23229</strain>
    </source>
</reference>
<sequence>MQPVGHVLVVGILTYVALIVVLRLSGKRTLSKWNAFDFIVTIALGSVLATALMSTRVSLLQSIVALVVLVLLQFAITFTSVRSPVMRRLIKAEPALLLEAGGYRHDVMHRERVVEAEIRAAIREKGIADVESVAAVVLETDGSFSVIPRPGTTHSALNDVHPAPALKEAEEPTHRAN</sequence>
<evidence type="ECO:0000256" key="5">
    <source>
        <dbReference type="ARBA" id="ARBA00022989"/>
    </source>
</evidence>
<dbReference type="InterPro" id="IPR007353">
    <property type="entry name" value="DUF421"/>
</dbReference>
<feature type="region of interest" description="Disordered" evidence="7">
    <location>
        <begin position="155"/>
        <end position="177"/>
    </location>
</feature>
<evidence type="ECO:0000256" key="6">
    <source>
        <dbReference type="ARBA" id="ARBA00023136"/>
    </source>
</evidence>
<evidence type="ECO:0000256" key="7">
    <source>
        <dbReference type="SAM" id="MobiDB-lite"/>
    </source>
</evidence>
<evidence type="ECO:0000256" key="1">
    <source>
        <dbReference type="ARBA" id="ARBA00004651"/>
    </source>
</evidence>
<evidence type="ECO:0000256" key="4">
    <source>
        <dbReference type="ARBA" id="ARBA00022692"/>
    </source>
</evidence>
<name>A0A420WZ62_9GAMM</name>
<evidence type="ECO:0000313" key="12">
    <source>
        <dbReference type="Proteomes" id="UP000281975"/>
    </source>
</evidence>
<comment type="subcellular location">
    <subcellularLocation>
        <location evidence="1">Cell membrane</location>
        <topology evidence="1">Multi-pass membrane protein</topology>
    </subcellularLocation>
</comment>
<proteinExistence type="inferred from homology"/>
<keyword evidence="3" id="KW-1003">Cell membrane</keyword>
<feature type="transmembrane region" description="Helical" evidence="8">
    <location>
        <begin position="59"/>
        <end position="81"/>
    </location>
</feature>
<dbReference type="PANTHER" id="PTHR34582">
    <property type="entry name" value="UPF0702 TRANSMEMBRANE PROTEIN YCAP"/>
    <property type="match status" value="1"/>
</dbReference>